<dbReference type="Pfam" id="PF05198">
    <property type="entry name" value="IF3_N"/>
    <property type="match status" value="1"/>
</dbReference>
<feature type="region of interest" description="Disordered" evidence="7">
    <location>
        <begin position="1"/>
        <end position="30"/>
    </location>
</feature>
<dbReference type="PANTHER" id="PTHR10938">
    <property type="entry name" value="TRANSLATION INITIATION FACTOR IF-3"/>
    <property type="match status" value="1"/>
</dbReference>
<dbReference type="PANTHER" id="PTHR10938:SF0">
    <property type="entry name" value="TRANSLATION INITIATION FACTOR IF-3, MITOCHONDRIAL"/>
    <property type="match status" value="1"/>
</dbReference>
<keyword evidence="11" id="KW-1185">Reference proteome</keyword>
<evidence type="ECO:0000256" key="7">
    <source>
        <dbReference type="SAM" id="MobiDB-lite"/>
    </source>
</evidence>
<name>A0ABY7M8L1_9CHLR</name>
<dbReference type="InterPro" id="IPR019814">
    <property type="entry name" value="Translation_initiation_fac_3_N"/>
</dbReference>
<dbReference type="SUPFAM" id="SSF55200">
    <property type="entry name" value="Translation initiation factor IF3, C-terminal domain"/>
    <property type="match status" value="1"/>
</dbReference>
<keyword evidence="2 4" id="KW-0396">Initiation factor</keyword>
<dbReference type="HAMAP" id="MF_00080">
    <property type="entry name" value="IF_3"/>
    <property type="match status" value="1"/>
</dbReference>
<comment type="subcellular location">
    <subcellularLocation>
        <location evidence="4 6">Cytoplasm</location>
    </subcellularLocation>
</comment>
<dbReference type="NCBIfam" id="TIGR00168">
    <property type="entry name" value="infC"/>
    <property type="match status" value="1"/>
</dbReference>
<feature type="domain" description="Translation initiation factor 3 N-terminal" evidence="9">
    <location>
        <begin position="29"/>
        <end position="98"/>
    </location>
</feature>
<evidence type="ECO:0000313" key="10">
    <source>
        <dbReference type="EMBL" id="WBL36415.1"/>
    </source>
</evidence>
<dbReference type="Gene3D" id="3.30.110.10">
    <property type="entry name" value="Translation initiation factor 3 (IF-3), C-terminal domain"/>
    <property type="match status" value="1"/>
</dbReference>
<evidence type="ECO:0000259" key="9">
    <source>
        <dbReference type="Pfam" id="PF05198"/>
    </source>
</evidence>
<reference evidence="10 11" key="1">
    <citation type="journal article" date="2023" name="ISME J.">
        <title>Thermophilic Dehalococcoidia with unusual traits shed light on an unexpected past.</title>
        <authorList>
            <person name="Palmer M."/>
            <person name="Covington J.K."/>
            <person name="Zhou E.M."/>
            <person name="Thomas S.C."/>
            <person name="Habib N."/>
            <person name="Seymour C.O."/>
            <person name="Lai D."/>
            <person name="Johnston J."/>
            <person name="Hashimi A."/>
            <person name="Jiao J.Y."/>
            <person name="Muok A.R."/>
            <person name="Liu L."/>
            <person name="Xian W.D."/>
            <person name="Zhi X.Y."/>
            <person name="Li M.M."/>
            <person name="Silva L.P."/>
            <person name="Bowen B.P."/>
            <person name="Louie K."/>
            <person name="Briegel A."/>
            <person name="Pett-Ridge J."/>
            <person name="Weber P.K."/>
            <person name="Tocheva E.I."/>
            <person name="Woyke T."/>
            <person name="Northen T.R."/>
            <person name="Mayali X."/>
            <person name="Li W.J."/>
            <person name="Hedlund B.P."/>
        </authorList>
    </citation>
    <scope>NUCLEOTIDE SEQUENCE [LARGE SCALE GENOMIC DNA]</scope>
    <source>
        <strain evidence="10 11">YIM 72310</strain>
    </source>
</reference>
<dbReference type="InterPro" id="IPR036788">
    <property type="entry name" value="T_IF-3_C_sf"/>
</dbReference>
<feature type="region of interest" description="Disordered" evidence="7">
    <location>
        <begin position="203"/>
        <end position="247"/>
    </location>
</feature>
<organism evidence="10 11">
    <name type="scientific">Tepidiforma flava</name>
    <dbReference type="NCBI Taxonomy" id="3004094"/>
    <lineage>
        <taxon>Bacteria</taxon>
        <taxon>Bacillati</taxon>
        <taxon>Chloroflexota</taxon>
        <taxon>Tepidiformia</taxon>
        <taxon>Tepidiformales</taxon>
        <taxon>Tepidiformaceae</taxon>
        <taxon>Tepidiforma</taxon>
    </lineage>
</organism>
<dbReference type="GO" id="GO:0003743">
    <property type="term" value="F:translation initiation factor activity"/>
    <property type="evidence" value="ECO:0007669"/>
    <property type="project" value="UniProtKB-KW"/>
</dbReference>
<proteinExistence type="inferred from homology"/>
<accession>A0ABY7M8L1</accession>
<dbReference type="Proteomes" id="UP001212803">
    <property type="component" value="Chromosome"/>
</dbReference>
<dbReference type="SUPFAM" id="SSF54364">
    <property type="entry name" value="Translation initiation factor IF3, N-terminal domain"/>
    <property type="match status" value="1"/>
</dbReference>
<dbReference type="EMBL" id="CP115149">
    <property type="protein sequence ID" value="WBL36415.1"/>
    <property type="molecule type" value="Genomic_DNA"/>
</dbReference>
<feature type="compositionally biased region" description="Acidic residues" evidence="7">
    <location>
        <begin position="234"/>
        <end position="247"/>
    </location>
</feature>
<evidence type="ECO:0000256" key="6">
    <source>
        <dbReference type="RuleBase" id="RU000646"/>
    </source>
</evidence>
<comment type="similarity">
    <text evidence="1 4 6">Belongs to the IF-3 family.</text>
</comment>
<comment type="function">
    <text evidence="4 6">IF-3 binds to the 30S ribosomal subunit and shifts the equilibrium between 70S ribosomes and their 50S and 30S subunits in favor of the free subunits, thus enhancing the availability of 30S subunits on which protein synthesis initiation begins.</text>
</comment>
<evidence type="ECO:0000256" key="1">
    <source>
        <dbReference type="ARBA" id="ARBA00005439"/>
    </source>
</evidence>
<evidence type="ECO:0000256" key="3">
    <source>
        <dbReference type="ARBA" id="ARBA00022917"/>
    </source>
</evidence>
<sequence>MKLFQSLAGSSLRRRPKVPPRPAPPEPRINERIRVPEVRLIDEEGRQIGIVKTSEALAMARQRDVDLVEVAARASPPVARLMDFGRFKYEQSKKEREARKHQQNVQLREVRMKPKIDDHDIDFKTRTAAKLLKEGDKVKVTVMFRGREITHPQIGKALIDRVVKSLEHIATVEKEATLEGRHMTVILAPDKKKIAALAKAAAQQPAASDKASEEDEAAIAAAAAAAPVVGDDGHDIDDDDGDDADEE</sequence>
<dbReference type="Gene3D" id="3.10.20.80">
    <property type="entry name" value="Translation initiation factor 3 (IF-3), N-terminal domain"/>
    <property type="match status" value="1"/>
</dbReference>
<dbReference type="InterPro" id="IPR001288">
    <property type="entry name" value="Translation_initiation_fac_3"/>
</dbReference>
<evidence type="ECO:0000256" key="4">
    <source>
        <dbReference type="HAMAP-Rule" id="MF_00080"/>
    </source>
</evidence>
<dbReference type="PROSITE" id="PS00938">
    <property type="entry name" value="IF3"/>
    <property type="match status" value="1"/>
</dbReference>
<dbReference type="InterPro" id="IPR019815">
    <property type="entry name" value="Translation_initiation_fac_3_C"/>
</dbReference>
<evidence type="ECO:0000259" key="8">
    <source>
        <dbReference type="Pfam" id="PF00707"/>
    </source>
</evidence>
<evidence type="ECO:0000256" key="2">
    <source>
        <dbReference type="ARBA" id="ARBA00022540"/>
    </source>
</evidence>
<evidence type="ECO:0000256" key="5">
    <source>
        <dbReference type="NCBIfam" id="TIGR00168"/>
    </source>
</evidence>
<gene>
    <name evidence="4 10" type="primary">infC</name>
    <name evidence="10" type="ORF">O0235_02255</name>
</gene>
<keyword evidence="4" id="KW-0963">Cytoplasm</keyword>
<dbReference type="InterPro" id="IPR019813">
    <property type="entry name" value="Translation_initiation_fac3_CS"/>
</dbReference>
<dbReference type="RefSeq" id="WP_270056939.1">
    <property type="nucleotide sequence ID" value="NZ_CP115149.1"/>
</dbReference>
<keyword evidence="3 4" id="KW-0648">Protein biosynthesis</keyword>
<dbReference type="Pfam" id="PF00707">
    <property type="entry name" value="IF3_C"/>
    <property type="match status" value="1"/>
</dbReference>
<dbReference type="InterPro" id="IPR036787">
    <property type="entry name" value="T_IF-3_N_sf"/>
</dbReference>
<feature type="domain" description="Translation initiation factor 3 C-terminal" evidence="8">
    <location>
        <begin position="105"/>
        <end position="189"/>
    </location>
</feature>
<protein>
    <recommendedName>
        <fullName evidence="4 5">Translation initiation factor IF-3</fullName>
    </recommendedName>
</protein>
<comment type="subunit">
    <text evidence="4 6">Monomer.</text>
</comment>
<evidence type="ECO:0000313" key="11">
    <source>
        <dbReference type="Proteomes" id="UP001212803"/>
    </source>
</evidence>